<dbReference type="PANTHER" id="PTHR43708:SF5">
    <property type="entry name" value="CONSERVED EXPRESSED OXIDOREDUCTASE (EUROFUNG)-RELATED"/>
    <property type="match status" value="1"/>
</dbReference>
<comment type="similarity">
    <text evidence="1">Belongs to the Gfo/Idh/MocA family.</text>
</comment>
<dbReference type="Proteomes" id="UP000777265">
    <property type="component" value="Unassembled WGS sequence"/>
</dbReference>
<dbReference type="SUPFAM" id="SSF51735">
    <property type="entry name" value="NAD(P)-binding Rossmann-fold domains"/>
    <property type="match status" value="1"/>
</dbReference>
<evidence type="ECO:0000313" key="6">
    <source>
        <dbReference type="Proteomes" id="UP000777265"/>
    </source>
</evidence>
<dbReference type="Gene3D" id="3.30.360.10">
    <property type="entry name" value="Dihydrodipicolinate Reductase, domain 2"/>
    <property type="match status" value="1"/>
</dbReference>
<dbReference type="Gene3D" id="3.40.50.720">
    <property type="entry name" value="NAD(P)-binding Rossmann-like Domain"/>
    <property type="match status" value="1"/>
</dbReference>
<keyword evidence="2" id="KW-0560">Oxidoreductase</keyword>
<feature type="domain" description="Gfo/Idh/MocA-like oxidoreductase N-terminal" evidence="3">
    <location>
        <begin position="10"/>
        <end position="127"/>
    </location>
</feature>
<evidence type="ECO:0000313" key="5">
    <source>
        <dbReference type="EMBL" id="NLW35669.1"/>
    </source>
</evidence>
<gene>
    <name evidence="5" type="ORF">GXY80_09350</name>
</gene>
<dbReference type="EMBL" id="JAAYEE010000156">
    <property type="protein sequence ID" value="NLW35669.1"/>
    <property type="molecule type" value="Genomic_DNA"/>
</dbReference>
<reference evidence="5" key="1">
    <citation type="journal article" date="2020" name="Biotechnol. Biofuels">
        <title>New insights from the biogas microbiome by comprehensive genome-resolved metagenomics of nearly 1600 species originating from multiple anaerobic digesters.</title>
        <authorList>
            <person name="Campanaro S."/>
            <person name="Treu L."/>
            <person name="Rodriguez-R L.M."/>
            <person name="Kovalovszki A."/>
            <person name="Ziels R.M."/>
            <person name="Maus I."/>
            <person name="Zhu X."/>
            <person name="Kougias P.G."/>
            <person name="Basile A."/>
            <person name="Luo G."/>
            <person name="Schluter A."/>
            <person name="Konstantinidis K.T."/>
            <person name="Angelidaki I."/>
        </authorList>
    </citation>
    <scope>NUCLEOTIDE SEQUENCE</scope>
    <source>
        <strain evidence="5">AS06rmzACSIP_7</strain>
    </source>
</reference>
<dbReference type="GO" id="GO:0016491">
    <property type="term" value="F:oxidoreductase activity"/>
    <property type="evidence" value="ECO:0007669"/>
    <property type="project" value="UniProtKB-KW"/>
</dbReference>
<dbReference type="PANTHER" id="PTHR43708">
    <property type="entry name" value="CONSERVED EXPRESSED OXIDOREDUCTASE (EUROFUNG)"/>
    <property type="match status" value="1"/>
</dbReference>
<evidence type="ECO:0000259" key="3">
    <source>
        <dbReference type="Pfam" id="PF01408"/>
    </source>
</evidence>
<dbReference type="Pfam" id="PF01408">
    <property type="entry name" value="GFO_IDH_MocA"/>
    <property type="match status" value="1"/>
</dbReference>
<reference evidence="5" key="2">
    <citation type="submission" date="2020-01" db="EMBL/GenBank/DDBJ databases">
        <authorList>
            <person name="Campanaro S."/>
        </authorList>
    </citation>
    <scope>NUCLEOTIDE SEQUENCE</scope>
    <source>
        <strain evidence="5">AS06rmzACSIP_7</strain>
    </source>
</reference>
<evidence type="ECO:0000256" key="1">
    <source>
        <dbReference type="ARBA" id="ARBA00010928"/>
    </source>
</evidence>
<dbReference type="Pfam" id="PF02894">
    <property type="entry name" value="GFO_IDH_MocA_C"/>
    <property type="match status" value="1"/>
</dbReference>
<organism evidence="5 6">
    <name type="scientific">Syntrophorhabdus aromaticivorans</name>
    <dbReference type="NCBI Taxonomy" id="328301"/>
    <lineage>
        <taxon>Bacteria</taxon>
        <taxon>Pseudomonadati</taxon>
        <taxon>Thermodesulfobacteriota</taxon>
        <taxon>Syntrophorhabdia</taxon>
        <taxon>Syntrophorhabdales</taxon>
        <taxon>Syntrophorhabdaceae</taxon>
        <taxon>Syntrophorhabdus</taxon>
    </lineage>
</organism>
<dbReference type="InterPro" id="IPR000683">
    <property type="entry name" value="Gfo/Idh/MocA-like_OxRdtase_N"/>
</dbReference>
<sequence>MIELTKTHAIGIIGAGKIVTNAHLPSYAAGDQVKVLALADQNPQVLTPLAERYAIPLTFTNYHELLKVPEIEVVDIAVPANCHRQVVLDALAAGKHILCQKPLSDTWDDAVAMAAAAKQCGLILAVNQNARWIPSYRRCGELIRQGKIGEPMLTIFEDHYWTDHHPYELEQDRFLLLKNTIHKVDAIRSWLNAEPITLSAHTTKTTTHPALGESQVTMVLGYASGHVVTLIDDGASSSPGFRRILIQGTEGALRLDDTTLEFFKKKPGERSQWQPVEITGKRVPDAFYGSLTTLLAAIERGKQPEHNADDNLKSLRLIFAAYESAASGRTIDLTKESPCK</sequence>
<dbReference type="GO" id="GO:0000166">
    <property type="term" value="F:nucleotide binding"/>
    <property type="evidence" value="ECO:0007669"/>
    <property type="project" value="InterPro"/>
</dbReference>
<comment type="caution">
    <text evidence="5">The sequence shown here is derived from an EMBL/GenBank/DDBJ whole genome shotgun (WGS) entry which is preliminary data.</text>
</comment>
<accession>A0A971M4L6</accession>
<dbReference type="InterPro" id="IPR004104">
    <property type="entry name" value="Gfo/Idh/MocA-like_OxRdtase_C"/>
</dbReference>
<feature type="domain" description="Gfo/Idh/MocA-like oxidoreductase C-terminal" evidence="4">
    <location>
        <begin position="141"/>
        <end position="333"/>
    </location>
</feature>
<evidence type="ECO:0000256" key="2">
    <source>
        <dbReference type="ARBA" id="ARBA00023002"/>
    </source>
</evidence>
<dbReference type="InterPro" id="IPR036291">
    <property type="entry name" value="NAD(P)-bd_dom_sf"/>
</dbReference>
<proteinExistence type="inferred from homology"/>
<dbReference type="AlphaFoldDB" id="A0A971M4L6"/>
<dbReference type="InterPro" id="IPR051317">
    <property type="entry name" value="Gfo/Idh/MocA_oxidoreduct"/>
</dbReference>
<name>A0A971M4L6_9BACT</name>
<evidence type="ECO:0000259" key="4">
    <source>
        <dbReference type="Pfam" id="PF02894"/>
    </source>
</evidence>
<dbReference type="SUPFAM" id="SSF55347">
    <property type="entry name" value="Glyceraldehyde-3-phosphate dehydrogenase-like, C-terminal domain"/>
    <property type="match status" value="1"/>
</dbReference>
<protein>
    <submittedName>
        <fullName evidence="5">Gfo/Idh/MocA family oxidoreductase</fullName>
    </submittedName>
</protein>